<dbReference type="SUPFAM" id="SSF54277">
    <property type="entry name" value="CAD &amp; PB1 domains"/>
    <property type="match status" value="1"/>
</dbReference>
<name>A0A1D1YG60_9ARAE</name>
<gene>
    <name evidence="2" type="primary">SPCC1259.07_3</name>
    <name evidence="2" type="ORF">g.18835</name>
</gene>
<dbReference type="Gene3D" id="3.10.20.90">
    <property type="entry name" value="Phosphatidylinositol 3-kinase Catalytic Subunit, Chain A, domain 1"/>
    <property type="match status" value="1"/>
</dbReference>
<dbReference type="InterPro" id="IPR000270">
    <property type="entry name" value="PB1_dom"/>
</dbReference>
<dbReference type="SUPFAM" id="SSF69848">
    <property type="entry name" value="LCCL domain"/>
    <property type="match status" value="1"/>
</dbReference>
<reference evidence="2" key="1">
    <citation type="submission" date="2015-07" db="EMBL/GenBank/DDBJ databases">
        <title>Transcriptome Assembly of Anthurium amnicola.</title>
        <authorList>
            <person name="Suzuki J."/>
        </authorList>
    </citation>
    <scope>NUCLEOTIDE SEQUENCE</scope>
</reference>
<organism evidence="2">
    <name type="scientific">Anthurium amnicola</name>
    <dbReference type="NCBI Taxonomy" id="1678845"/>
    <lineage>
        <taxon>Eukaryota</taxon>
        <taxon>Viridiplantae</taxon>
        <taxon>Streptophyta</taxon>
        <taxon>Embryophyta</taxon>
        <taxon>Tracheophyta</taxon>
        <taxon>Spermatophyta</taxon>
        <taxon>Magnoliopsida</taxon>
        <taxon>Liliopsida</taxon>
        <taxon>Araceae</taxon>
        <taxon>Pothoideae</taxon>
        <taxon>Potheae</taxon>
        <taxon>Anthurium</taxon>
    </lineage>
</organism>
<evidence type="ECO:0000259" key="1">
    <source>
        <dbReference type="PROSITE" id="PS51745"/>
    </source>
</evidence>
<dbReference type="InterPro" id="IPR036609">
    <property type="entry name" value="LCCL_sf"/>
</dbReference>
<dbReference type="Gene3D" id="2.170.130.20">
    <property type="entry name" value="LCCL-like domain"/>
    <property type="match status" value="1"/>
</dbReference>
<dbReference type="PROSITE" id="PS51745">
    <property type="entry name" value="PB1"/>
    <property type="match status" value="1"/>
</dbReference>
<dbReference type="Pfam" id="PF00564">
    <property type="entry name" value="PB1"/>
    <property type="match status" value="1"/>
</dbReference>
<dbReference type="AlphaFoldDB" id="A0A1D1YG60"/>
<accession>A0A1D1YG60</accession>
<evidence type="ECO:0000313" key="2">
    <source>
        <dbReference type="EMBL" id="JAT53630.1"/>
    </source>
</evidence>
<proteinExistence type="predicted"/>
<dbReference type="SMART" id="SM00666">
    <property type="entry name" value="PB1"/>
    <property type="match status" value="1"/>
</dbReference>
<dbReference type="EMBL" id="GDJX01014306">
    <property type="protein sequence ID" value="JAT53630.1"/>
    <property type="molecule type" value="Transcribed_RNA"/>
</dbReference>
<protein>
    <submittedName>
        <fullName evidence="2">RXT3-like protein C1259.07</fullName>
    </submittedName>
</protein>
<dbReference type="InterPro" id="IPR053793">
    <property type="entry name" value="PB1-like"/>
</dbReference>
<feature type="domain" description="PB1" evidence="1">
    <location>
        <begin position="9"/>
        <end position="88"/>
    </location>
</feature>
<sequence>MSGRLNNDTMIIKAKRTNHGETTARRIHVEKDIKLEELEYKIRERFDISYDKGVELFYVDEDNDRVVVTFEDELTLALGSNKVPVFEIVVKPRVIDSEYTYPQVPRGKPGDCVEILVESQFLTLANAMRDDTKAWGTYAYTNDSDIVKVLAHSEKIDLPENPPPFNAIITLRLLPGNLKYIGSTSQGITTLNYGPYDSSYIIESVRTVPIHEKAYFDSNDI</sequence>